<accession>A0A163APT9</accession>
<evidence type="ECO:0000256" key="1">
    <source>
        <dbReference type="SAM" id="MobiDB-lite"/>
    </source>
</evidence>
<feature type="region of interest" description="Disordered" evidence="1">
    <location>
        <begin position="174"/>
        <end position="309"/>
    </location>
</feature>
<feature type="compositionally biased region" description="Basic residues" evidence="1">
    <location>
        <begin position="229"/>
        <end position="239"/>
    </location>
</feature>
<dbReference type="VEuPathDB" id="FungiDB:PHYBLDRAFT_144322"/>
<organism evidence="2 3">
    <name type="scientific">Phycomyces blakesleeanus (strain ATCC 8743b / DSM 1359 / FGSC 10004 / NBRC 33097 / NRRL 1555)</name>
    <dbReference type="NCBI Taxonomy" id="763407"/>
    <lineage>
        <taxon>Eukaryota</taxon>
        <taxon>Fungi</taxon>
        <taxon>Fungi incertae sedis</taxon>
        <taxon>Mucoromycota</taxon>
        <taxon>Mucoromycotina</taxon>
        <taxon>Mucoromycetes</taxon>
        <taxon>Mucorales</taxon>
        <taxon>Phycomycetaceae</taxon>
        <taxon>Phycomyces</taxon>
    </lineage>
</organism>
<name>A0A163APT9_PHYB8</name>
<keyword evidence="3" id="KW-1185">Reference proteome</keyword>
<evidence type="ECO:0000313" key="2">
    <source>
        <dbReference type="EMBL" id="OAD74971.1"/>
    </source>
</evidence>
<protein>
    <submittedName>
        <fullName evidence="2">Uncharacterized protein</fullName>
    </submittedName>
</protein>
<dbReference type="GeneID" id="28992098"/>
<dbReference type="InParanoid" id="A0A163APT9"/>
<feature type="compositionally biased region" description="Basic and acidic residues" evidence="1">
    <location>
        <begin position="245"/>
        <end position="256"/>
    </location>
</feature>
<dbReference type="Proteomes" id="UP000077315">
    <property type="component" value="Unassembled WGS sequence"/>
</dbReference>
<proteinExistence type="predicted"/>
<reference evidence="3" key="1">
    <citation type="submission" date="2015-06" db="EMBL/GenBank/DDBJ databases">
        <title>Expansion of signal transduction pathways in fungi by whole-genome duplication.</title>
        <authorList>
            <consortium name="DOE Joint Genome Institute"/>
            <person name="Corrochano L.M."/>
            <person name="Kuo A."/>
            <person name="Marcet-Houben M."/>
            <person name="Polaino S."/>
            <person name="Salamov A."/>
            <person name="Villalobos J.M."/>
            <person name="Alvarez M.I."/>
            <person name="Avalos J."/>
            <person name="Benito E.P."/>
            <person name="Benoit I."/>
            <person name="Burger G."/>
            <person name="Camino L.P."/>
            <person name="Canovas D."/>
            <person name="Cerda-Olmedo E."/>
            <person name="Cheng J.-F."/>
            <person name="Dominguez A."/>
            <person name="Elias M."/>
            <person name="Eslava A.P."/>
            <person name="Glaser F."/>
            <person name="Grimwood J."/>
            <person name="Gutierrez G."/>
            <person name="Heitman J."/>
            <person name="Henrissat B."/>
            <person name="Iturriaga E.A."/>
            <person name="Lang B.F."/>
            <person name="Lavin J.L."/>
            <person name="Lee S."/>
            <person name="Li W."/>
            <person name="Lindquist E."/>
            <person name="Lopez-Garcia S."/>
            <person name="Luque E.M."/>
            <person name="Marcos A.T."/>
            <person name="Martin J."/>
            <person name="McCluskey K."/>
            <person name="Medina H.R."/>
            <person name="Miralles-Duran A."/>
            <person name="Miyazaki A."/>
            <person name="Munoz-Torres E."/>
            <person name="Oguiza J.A."/>
            <person name="Ohm R."/>
            <person name="Olmedo M."/>
            <person name="Orejas M."/>
            <person name="Ortiz-Castellanos L."/>
            <person name="Pisabarro A.G."/>
            <person name="Rodriguez-Romero J."/>
            <person name="Ruiz-Herrera J."/>
            <person name="Ruiz-Vazquez R."/>
            <person name="Sanz C."/>
            <person name="Schackwitz W."/>
            <person name="Schmutz J."/>
            <person name="Shahriari M."/>
            <person name="Shelest E."/>
            <person name="Silva-Franco F."/>
            <person name="Soanes D."/>
            <person name="Syed K."/>
            <person name="Tagua V.G."/>
            <person name="Talbot N.J."/>
            <person name="Thon M."/>
            <person name="De vries R.P."/>
            <person name="Wiebenga A."/>
            <person name="Yadav J.S."/>
            <person name="Braun E.L."/>
            <person name="Baker S."/>
            <person name="Garre V."/>
            <person name="Horwitz B."/>
            <person name="Torres-Martinez S."/>
            <person name="Idnurm A."/>
            <person name="Herrera-Estrella A."/>
            <person name="Gabaldon T."/>
            <person name="Grigoriev I.V."/>
        </authorList>
    </citation>
    <scope>NUCLEOTIDE SEQUENCE [LARGE SCALE GENOMIC DNA]</scope>
    <source>
        <strain evidence="3">NRRL 1555(-)</strain>
    </source>
</reference>
<dbReference type="EMBL" id="KV440978">
    <property type="protein sequence ID" value="OAD74971.1"/>
    <property type="molecule type" value="Genomic_DNA"/>
</dbReference>
<feature type="compositionally biased region" description="Basic residues" evidence="1">
    <location>
        <begin position="257"/>
        <end position="300"/>
    </location>
</feature>
<dbReference type="RefSeq" id="XP_018293011.1">
    <property type="nucleotide sequence ID" value="XM_018431192.1"/>
</dbReference>
<evidence type="ECO:0000313" key="3">
    <source>
        <dbReference type="Proteomes" id="UP000077315"/>
    </source>
</evidence>
<feature type="compositionally biased region" description="Polar residues" evidence="1">
    <location>
        <begin position="200"/>
        <end position="210"/>
    </location>
</feature>
<sequence length="359" mass="39703">MAIGRPSWLLCINDDRPDINPYITRSSPSSPPVDTATCEPVVRIPVYYWLLSVVSSGGRGWYHLFWSVASASGTFLPVGLLLPTGRPFPPTSGPVISRQWTFSYSRRLPVASCQLPAACFTSTGGSIYLTGRRHLSHWSDICFLLLPVASAGEPDGSISAAKLSAMLCPQDTSSKADKAHQKPNMGACKKATSAHKRGQSMRQSKDQSGPQDRPMLQVRTRERANQPTRKAKVCARRKGQTSPQERSKYVPEEKGKPAHKKGQSMCQKKRANRPTRKAKVCARKKDKLVRKKGQSRRQSKHQSGPQERLISSPIVTSTISKIVKPRYIAMSKSKSNSKSFPSLFQVQISKCPNTVQVLF</sequence>
<gene>
    <name evidence="2" type="ORF">PHYBLDRAFT_144322</name>
</gene>
<dbReference type="AlphaFoldDB" id="A0A163APT9"/>